<dbReference type="AlphaFoldDB" id="A0A5N6KG57"/>
<comment type="caution">
    <text evidence="2">The sequence shown here is derived from an EMBL/GenBank/DDBJ whole genome shotgun (WGS) entry which is preliminary data.</text>
</comment>
<feature type="region of interest" description="Disordered" evidence="1">
    <location>
        <begin position="12"/>
        <end position="31"/>
    </location>
</feature>
<keyword evidence="3" id="KW-1185">Reference proteome</keyword>
<gene>
    <name evidence="2" type="ORF">EYC80_006111</name>
</gene>
<evidence type="ECO:0000313" key="3">
    <source>
        <dbReference type="Proteomes" id="UP000326757"/>
    </source>
</evidence>
<reference evidence="2 3" key="1">
    <citation type="submission" date="2019-06" db="EMBL/GenBank/DDBJ databases">
        <title>Genome Sequence of the Brown Rot Fungal Pathogen Monilinia laxa.</title>
        <authorList>
            <person name="De Miccolis Angelini R.M."/>
            <person name="Landi L."/>
            <person name="Abate D."/>
            <person name="Pollastro S."/>
            <person name="Romanazzi G."/>
            <person name="Faretra F."/>
        </authorList>
    </citation>
    <scope>NUCLEOTIDE SEQUENCE [LARGE SCALE GENOMIC DNA]</scope>
    <source>
        <strain evidence="2 3">Mlax316</strain>
    </source>
</reference>
<organism evidence="2 3">
    <name type="scientific">Monilinia laxa</name>
    <name type="common">Brown rot fungus</name>
    <name type="synonym">Sclerotinia laxa</name>
    <dbReference type="NCBI Taxonomy" id="61186"/>
    <lineage>
        <taxon>Eukaryota</taxon>
        <taxon>Fungi</taxon>
        <taxon>Dikarya</taxon>
        <taxon>Ascomycota</taxon>
        <taxon>Pezizomycotina</taxon>
        <taxon>Leotiomycetes</taxon>
        <taxon>Helotiales</taxon>
        <taxon>Sclerotiniaceae</taxon>
        <taxon>Monilinia</taxon>
    </lineage>
</organism>
<feature type="compositionally biased region" description="Low complexity" evidence="1">
    <location>
        <begin position="12"/>
        <end position="22"/>
    </location>
</feature>
<dbReference type="EMBL" id="VIGI01000003">
    <property type="protein sequence ID" value="KAB8302764.1"/>
    <property type="molecule type" value="Genomic_DNA"/>
</dbReference>
<proteinExistence type="predicted"/>
<evidence type="ECO:0000313" key="2">
    <source>
        <dbReference type="EMBL" id="KAB8302764.1"/>
    </source>
</evidence>
<evidence type="ECO:0000256" key="1">
    <source>
        <dbReference type="SAM" id="MobiDB-lite"/>
    </source>
</evidence>
<sequence>MPGEKKFRLQLQLQSHSHSHSQPTPKPNPHQSVLFNDQSIHSLFYNTPYTPTKTMLIARRDLPLAKSAPYFETFIDRGRNFEKVAGVMNCPSLLTSNSPKVSAFSMNDAVGLLFSNASTIMGLQIPVHRLFFSSKYGLSGGT</sequence>
<accession>A0A5N6KG57</accession>
<dbReference type="Proteomes" id="UP000326757">
    <property type="component" value="Unassembled WGS sequence"/>
</dbReference>
<name>A0A5N6KG57_MONLA</name>
<protein>
    <submittedName>
        <fullName evidence="2">Uncharacterized protein</fullName>
    </submittedName>
</protein>